<keyword evidence="1" id="KW-0547">Nucleotide-binding</keyword>
<proteinExistence type="predicted"/>
<dbReference type="InterPro" id="IPR001401">
    <property type="entry name" value="Dynamin_GTPase"/>
</dbReference>
<protein>
    <submittedName>
        <fullName evidence="6">Dynamin family protein</fullName>
    </submittedName>
</protein>
<dbReference type="GO" id="GO:0006897">
    <property type="term" value="P:endocytosis"/>
    <property type="evidence" value="ECO:0007669"/>
    <property type="project" value="TreeGrafter"/>
</dbReference>
<dbReference type="Gene3D" id="1.20.120.1240">
    <property type="entry name" value="Dynamin, middle domain"/>
    <property type="match status" value="1"/>
</dbReference>
<dbReference type="InterPro" id="IPR027417">
    <property type="entry name" value="P-loop_NTPase"/>
</dbReference>
<dbReference type="GO" id="GO:0005525">
    <property type="term" value="F:GTP binding"/>
    <property type="evidence" value="ECO:0007669"/>
    <property type="project" value="InterPro"/>
</dbReference>
<evidence type="ECO:0000313" key="6">
    <source>
        <dbReference type="EMBL" id="KAJ5556739.1"/>
    </source>
</evidence>
<evidence type="ECO:0000256" key="3">
    <source>
        <dbReference type="SAM" id="MobiDB-lite"/>
    </source>
</evidence>
<dbReference type="Pfam" id="PF01031">
    <property type="entry name" value="Dynamin_M"/>
    <property type="match status" value="1"/>
</dbReference>
<feature type="region of interest" description="Disordered" evidence="3">
    <location>
        <begin position="730"/>
        <end position="796"/>
    </location>
</feature>
<dbReference type="PANTHER" id="PTHR11566">
    <property type="entry name" value="DYNAMIN"/>
    <property type="match status" value="1"/>
</dbReference>
<dbReference type="SUPFAM" id="SSF52540">
    <property type="entry name" value="P-loop containing nucleoside triphosphate hydrolases"/>
    <property type="match status" value="1"/>
</dbReference>
<accession>A0AAD6D6L7</accession>
<dbReference type="GO" id="GO:0048312">
    <property type="term" value="P:intracellular distribution of mitochondria"/>
    <property type="evidence" value="ECO:0007669"/>
    <property type="project" value="TreeGrafter"/>
</dbReference>
<dbReference type="Proteomes" id="UP001220324">
    <property type="component" value="Unassembled WGS sequence"/>
</dbReference>
<dbReference type="GO" id="GO:0000266">
    <property type="term" value="P:mitochondrial fission"/>
    <property type="evidence" value="ECO:0007669"/>
    <property type="project" value="TreeGrafter"/>
</dbReference>
<dbReference type="SMART" id="SM00053">
    <property type="entry name" value="DYNc"/>
    <property type="match status" value="1"/>
</dbReference>
<reference evidence="6 7" key="1">
    <citation type="journal article" date="2023" name="IMA Fungus">
        <title>Comparative genomic study of the Penicillium genus elucidates a diverse pangenome and 15 lateral gene transfer events.</title>
        <authorList>
            <person name="Petersen C."/>
            <person name="Sorensen T."/>
            <person name="Nielsen M.R."/>
            <person name="Sondergaard T.E."/>
            <person name="Sorensen J.L."/>
            <person name="Fitzpatrick D.A."/>
            <person name="Frisvad J.C."/>
            <person name="Nielsen K.L."/>
        </authorList>
    </citation>
    <scope>NUCLEOTIDE SEQUENCE [LARGE SCALE GENOMIC DNA]</scope>
    <source>
        <strain evidence="6 7">IBT 35679</strain>
    </source>
</reference>
<evidence type="ECO:0000259" key="4">
    <source>
        <dbReference type="PROSITE" id="PS51388"/>
    </source>
</evidence>
<evidence type="ECO:0000256" key="2">
    <source>
        <dbReference type="ARBA" id="ARBA00023134"/>
    </source>
</evidence>
<evidence type="ECO:0000259" key="5">
    <source>
        <dbReference type="PROSITE" id="PS51718"/>
    </source>
</evidence>
<dbReference type="InterPro" id="IPR030381">
    <property type="entry name" value="G_DYNAMIN_dom"/>
</dbReference>
<comment type="caution">
    <text evidence="6">The sequence shown here is derived from an EMBL/GenBank/DDBJ whole genome shotgun (WGS) entry which is preliminary data.</text>
</comment>
<keyword evidence="7" id="KW-1185">Reference proteome</keyword>
<dbReference type="InterPro" id="IPR000375">
    <property type="entry name" value="Dynamin_stalk"/>
</dbReference>
<dbReference type="Gene3D" id="3.40.50.300">
    <property type="entry name" value="P-loop containing nucleotide triphosphate hydrolases"/>
    <property type="match status" value="1"/>
</dbReference>
<keyword evidence="2" id="KW-0342">GTP-binding</keyword>
<dbReference type="AlphaFoldDB" id="A0AAD6D6L7"/>
<dbReference type="GO" id="GO:0016559">
    <property type="term" value="P:peroxisome fission"/>
    <property type="evidence" value="ECO:0007669"/>
    <property type="project" value="TreeGrafter"/>
</dbReference>
<dbReference type="GO" id="GO:0003924">
    <property type="term" value="F:GTPase activity"/>
    <property type="evidence" value="ECO:0007669"/>
    <property type="project" value="InterPro"/>
</dbReference>
<evidence type="ECO:0000313" key="7">
    <source>
        <dbReference type="Proteomes" id="UP001220324"/>
    </source>
</evidence>
<dbReference type="PANTHER" id="PTHR11566:SF21">
    <property type="entry name" value="DYNAMIN RELATED PROTEIN 1, ISOFORM A"/>
    <property type="match status" value="1"/>
</dbReference>
<dbReference type="InterPro" id="IPR020850">
    <property type="entry name" value="GED_dom"/>
</dbReference>
<evidence type="ECO:0000256" key="1">
    <source>
        <dbReference type="ARBA" id="ARBA00022741"/>
    </source>
</evidence>
<dbReference type="PROSITE" id="PS51718">
    <property type="entry name" value="G_DYNAMIN_2"/>
    <property type="match status" value="1"/>
</dbReference>
<feature type="domain" description="Dynamin-type G" evidence="5">
    <location>
        <begin position="37"/>
        <end position="321"/>
    </location>
</feature>
<feature type="compositionally biased region" description="Basic residues" evidence="3">
    <location>
        <begin position="775"/>
        <end position="785"/>
    </location>
</feature>
<name>A0AAD6D6L7_9EURO</name>
<sequence>MLLETFQTDALRDMCTEEQLDLLNSIDSLRSQGISHYISLPQIIVCGDQSSGKSSVLEAISGVAFPVKSNLCTRFPTELVLRKHAHIGVRVSIVPHHTRSDVEQRSLGDFCEELNSFEGLPVLIERAKEAMGITTHGKAFSNDLLRVEVSGPDRPHLTIVDLPGLIHSETRKQSAMDVQLVQDVVQSYMKQPRSIILAVVSAKNDFANQIVLKLARDADPSGKRTLGIITKPDTLIAGSESETMFVSLAKNQDVEFRLGWHVLKNMDMDQGQSTLAQRDLEEEDFFSHGIWKDLPSSLVGIGSLRTRLSKVLLSQIATELPSLIIEIEDKIGHCKSRLRRLGQPRITIDQQKSYLLQISQSLQELVKSAVDGTYNDPFFGDAQSTKGYHKRIRAIVQNHNEEFAQRVHRRGHYRRICEPNDGQIPAKHQIGVTREQYIKHISHLLRRTRGRELPGTFNPLIVRDLFLEQCSPWEQLTRSHTKSVWAAARDFLAFVVRHVTDDATSAAVIEEIILPACDTIKRDIDAKTEELLIPHQTRHPITYNHYLTENLQKVRAERDEAELAKNLKSFFRVDSLEEPYCTDHSINLEQLLKSLIAQSEPDMVRFASIEALDCMLAYYKVALKRFVDDIANEVVEARLMSSLSRILSPVTVFDMPANLIARIAGESKESQSIREQLSRELLILTKGSETCRQFVKTKTGDLDFDTLLADDYLERDSSDESICEEARLAAEESELSDSSNDLVGTTESLDDLMDEITTPHFEEGPKPSIQASKNASKKKKSKGKKKVEDIASLELL</sequence>
<dbReference type="PRINTS" id="PR00195">
    <property type="entry name" value="DYNAMIN"/>
</dbReference>
<dbReference type="InterPro" id="IPR022812">
    <property type="entry name" value="Dynamin"/>
</dbReference>
<dbReference type="GO" id="GO:0005874">
    <property type="term" value="C:microtubule"/>
    <property type="evidence" value="ECO:0007669"/>
    <property type="project" value="TreeGrafter"/>
</dbReference>
<organism evidence="6 7">
    <name type="scientific">Penicillium frequentans</name>
    <dbReference type="NCBI Taxonomy" id="3151616"/>
    <lineage>
        <taxon>Eukaryota</taxon>
        <taxon>Fungi</taxon>
        <taxon>Dikarya</taxon>
        <taxon>Ascomycota</taxon>
        <taxon>Pezizomycotina</taxon>
        <taxon>Eurotiomycetes</taxon>
        <taxon>Eurotiomycetidae</taxon>
        <taxon>Eurotiales</taxon>
        <taxon>Aspergillaceae</taxon>
        <taxon>Penicillium</taxon>
    </lineage>
</organism>
<dbReference type="FunFam" id="3.40.50.300:FF:001425">
    <property type="entry name" value="Dynamin GTPase, putative"/>
    <property type="match status" value="1"/>
</dbReference>
<dbReference type="PROSITE" id="PS51388">
    <property type="entry name" value="GED"/>
    <property type="match status" value="1"/>
</dbReference>
<dbReference type="GO" id="GO:0005739">
    <property type="term" value="C:mitochondrion"/>
    <property type="evidence" value="ECO:0007669"/>
    <property type="project" value="TreeGrafter"/>
</dbReference>
<dbReference type="Pfam" id="PF00350">
    <property type="entry name" value="Dynamin_N"/>
    <property type="match status" value="1"/>
</dbReference>
<dbReference type="GO" id="GO:0016020">
    <property type="term" value="C:membrane"/>
    <property type="evidence" value="ECO:0007669"/>
    <property type="project" value="TreeGrafter"/>
</dbReference>
<feature type="domain" description="GED" evidence="4">
    <location>
        <begin position="608"/>
        <end position="699"/>
    </location>
</feature>
<dbReference type="EMBL" id="JAQIZZ010000001">
    <property type="protein sequence ID" value="KAJ5556739.1"/>
    <property type="molecule type" value="Genomic_DNA"/>
</dbReference>
<dbReference type="InterPro" id="IPR045063">
    <property type="entry name" value="Dynamin_N"/>
</dbReference>
<dbReference type="GO" id="GO:0008017">
    <property type="term" value="F:microtubule binding"/>
    <property type="evidence" value="ECO:0007669"/>
    <property type="project" value="TreeGrafter"/>
</dbReference>
<dbReference type="CDD" id="cd08771">
    <property type="entry name" value="DLP_1"/>
    <property type="match status" value="1"/>
</dbReference>
<gene>
    <name evidence="6" type="ORF">N7494_000654</name>
</gene>